<dbReference type="Gene3D" id="3.20.20.70">
    <property type="entry name" value="Aldolase class I"/>
    <property type="match status" value="1"/>
</dbReference>
<dbReference type="GO" id="GO:0009399">
    <property type="term" value="P:nitrogen fixation"/>
    <property type="evidence" value="ECO:0007669"/>
    <property type="project" value="UniProtKB-UniRule"/>
</dbReference>
<evidence type="ECO:0000256" key="6">
    <source>
        <dbReference type="RuleBase" id="RU003523"/>
    </source>
</evidence>
<evidence type="ECO:0000256" key="5">
    <source>
        <dbReference type="ARBA" id="ARBA00048019"/>
    </source>
</evidence>
<keyword evidence="3" id="KW-0963">Cytoplasm</keyword>
<dbReference type="NCBIfam" id="TIGR02660">
    <property type="entry name" value="nifV_homocitr"/>
    <property type="match status" value="1"/>
</dbReference>
<dbReference type="PROSITE" id="PS00815">
    <property type="entry name" value="AIPM_HOMOCIT_SYNTH_1"/>
    <property type="match status" value="1"/>
</dbReference>
<feature type="domain" description="Pyruvate carboxyltransferase" evidence="8">
    <location>
        <begin position="4"/>
        <end position="255"/>
    </location>
</feature>
<dbReference type="HOGENOM" id="CLU_022158_4_2_3"/>
<evidence type="ECO:0000256" key="1">
    <source>
        <dbReference type="ARBA" id="ARBA00003050"/>
    </source>
</evidence>
<dbReference type="AlphaFoldDB" id="B7KG83"/>
<keyword evidence="10" id="KW-1185">Reference proteome</keyword>
<dbReference type="InterPro" id="IPR002034">
    <property type="entry name" value="AIPM/Hcit_synth_CS"/>
</dbReference>
<organism evidence="9 10">
    <name type="scientific">Gloeothece citriformis (strain PCC 7424)</name>
    <name type="common">Cyanothece sp. (strain PCC 7424)</name>
    <dbReference type="NCBI Taxonomy" id="65393"/>
    <lineage>
        <taxon>Bacteria</taxon>
        <taxon>Bacillati</taxon>
        <taxon>Cyanobacteriota</taxon>
        <taxon>Cyanophyceae</taxon>
        <taxon>Oscillatoriophycideae</taxon>
        <taxon>Chroococcales</taxon>
        <taxon>Aphanothecaceae</taxon>
        <taxon>Gloeothece</taxon>
        <taxon>Gloeothece citriformis</taxon>
    </lineage>
</organism>
<dbReference type="RefSeq" id="WP_015954160.1">
    <property type="nucleotide sequence ID" value="NC_011729.1"/>
</dbReference>
<sequence>MRTIQINDTTLRDGEQSAGIAFTAPEKVALAILLDEIGIQELEVGTPAMGGAEAQAITEMTHLGLKSSLLSWNRAVRSDISASIACGIKRVHISIPVSDIQISAKFQGNCRLVLERLRDSINFALDKGLYVSIGGEDSSRADESFLLDVALCAQDWGASRFRFCDTVGILDPATTSEKVSKLVKALSIDVEMHTHNDFGLATANALAGLQAGATSVNTTVNGLGERAGNAALEEVVMALKRLYTIDLKINTRRLRELSQFVVKASGYPVPPWKAIVGKNVFAHESGIHVHGILQNPSTYEPFTPEEVGWERQLVIGKHSGRHTLLSLFQQHGIHLTREETQSILERVRHLSVQVKRGLTVEELLNLVSIKENSSWDCITPAK</sequence>
<dbReference type="PROSITE" id="PS00816">
    <property type="entry name" value="AIPM_HOMOCIT_SYNTH_2"/>
    <property type="match status" value="1"/>
</dbReference>
<evidence type="ECO:0000256" key="7">
    <source>
        <dbReference type="RuleBase" id="RU367143"/>
    </source>
</evidence>
<keyword evidence="4 6" id="KW-0808">Transferase</keyword>
<gene>
    <name evidence="9" type="ordered locus">PCC7424_2127</name>
</gene>
<dbReference type="InterPro" id="IPR000891">
    <property type="entry name" value="PYR_CT"/>
</dbReference>
<dbReference type="EMBL" id="CP001291">
    <property type="protein sequence ID" value="ACK70554.1"/>
    <property type="molecule type" value="Genomic_DNA"/>
</dbReference>
<dbReference type="EC" id="2.3.3.14" evidence="2 7"/>
<dbReference type="OrthoDB" id="9804858at2"/>
<dbReference type="InterPro" id="IPR013785">
    <property type="entry name" value="Aldolase_TIM"/>
</dbReference>
<comment type="catalytic activity">
    <reaction evidence="5 7">
        <text>acetyl-CoA + 2-oxoglutarate + H2O = (2R)-homocitrate + CoA + H(+)</text>
        <dbReference type="Rhea" id="RHEA:12929"/>
        <dbReference type="ChEBI" id="CHEBI:15377"/>
        <dbReference type="ChEBI" id="CHEBI:15378"/>
        <dbReference type="ChEBI" id="CHEBI:16810"/>
        <dbReference type="ChEBI" id="CHEBI:57287"/>
        <dbReference type="ChEBI" id="CHEBI:57288"/>
        <dbReference type="ChEBI" id="CHEBI:58884"/>
        <dbReference type="EC" id="2.3.3.14"/>
    </reaction>
</comment>
<proteinExistence type="inferred from homology"/>
<dbReference type="PANTHER" id="PTHR42880:SF1">
    <property type="entry name" value="ISOPROPYLMALATE_HOMOCITRATE_CITRAMALATE SYNTHASE FAMILY PROTEIN"/>
    <property type="match status" value="1"/>
</dbReference>
<accession>B7KG83</accession>
<dbReference type="Pfam" id="PF00682">
    <property type="entry name" value="HMGL-like"/>
    <property type="match status" value="1"/>
</dbReference>
<dbReference type="SUPFAM" id="SSF51569">
    <property type="entry name" value="Aldolase"/>
    <property type="match status" value="1"/>
</dbReference>
<dbReference type="FunFam" id="1.10.238.260:FF:000001">
    <property type="entry name" value="2-isopropylmalate synthase"/>
    <property type="match status" value="1"/>
</dbReference>
<protein>
    <recommendedName>
        <fullName evidence="2 7">Homocitrate synthase</fullName>
        <ecNumber evidence="2 7">2.3.3.14</ecNumber>
    </recommendedName>
</protein>
<dbReference type="KEGG" id="cyc:PCC7424_2127"/>
<evidence type="ECO:0000256" key="2">
    <source>
        <dbReference type="ARBA" id="ARBA00012974"/>
    </source>
</evidence>
<dbReference type="PANTHER" id="PTHR42880">
    <property type="entry name" value="HOMOCITRATE SYNTHASE"/>
    <property type="match status" value="1"/>
</dbReference>
<comment type="similarity">
    <text evidence="6">Belongs to the alpha-IPM synthase/homocitrate synthase family.</text>
</comment>
<dbReference type="CDD" id="cd07939">
    <property type="entry name" value="DRE_TIM_NifV"/>
    <property type="match status" value="1"/>
</dbReference>
<dbReference type="InterPro" id="IPR013477">
    <property type="entry name" value="NifV/FrbC"/>
</dbReference>
<reference evidence="10" key="1">
    <citation type="journal article" date="2011" name="MBio">
        <title>Novel metabolic attributes of the genus Cyanothece, comprising a group of unicellular nitrogen-fixing Cyanobacteria.</title>
        <authorList>
            <person name="Bandyopadhyay A."/>
            <person name="Elvitigala T."/>
            <person name="Welsh E."/>
            <person name="Stockel J."/>
            <person name="Liberton M."/>
            <person name="Min H."/>
            <person name="Sherman L.A."/>
            <person name="Pakrasi H.B."/>
        </authorList>
    </citation>
    <scope>NUCLEOTIDE SEQUENCE [LARGE SCALE GENOMIC DNA]</scope>
    <source>
        <strain evidence="10">PCC 7424</strain>
    </source>
</reference>
<evidence type="ECO:0000256" key="4">
    <source>
        <dbReference type="ARBA" id="ARBA00022679"/>
    </source>
</evidence>
<dbReference type="Pfam" id="PF22617">
    <property type="entry name" value="HCS_D2"/>
    <property type="match status" value="1"/>
</dbReference>
<evidence type="ECO:0000256" key="3">
    <source>
        <dbReference type="ARBA" id="ARBA00022490"/>
    </source>
</evidence>
<dbReference type="PROSITE" id="PS50991">
    <property type="entry name" value="PYR_CT"/>
    <property type="match status" value="1"/>
</dbReference>
<dbReference type="eggNOG" id="COG0119">
    <property type="taxonomic scope" value="Bacteria"/>
</dbReference>
<name>B7KG83_GLOC7</name>
<evidence type="ECO:0000313" key="10">
    <source>
        <dbReference type="Proteomes" id="UP000002384"/>
    </source>
</evidence>
<dbReference type="InterPro" id="IPR054691">
    <property type="entry name" value="LeuA/HCS_post-cat"/>
</dbReference>
<evidence type="ECO:0000259" key="8">
    <source>
        <dbReference type="PROSITE" id="PS50991"/>
    </source>
</evidence>
<comment type="function">
    <text evidence="1 7">This protein is a Fe-Mo-cofactor biosynthetic component.</text>
</comment>
<dbReference type="GO" id="GO:0019752">
    <property type="term" value="P:carboxylic acid metabolic process"/>
    <property type="evidence" value="ECO:0007669"/>
    <property type="project" value="UniProtKB-UniRule"/>
</dbReference>
<dbReference type="Proteomes" id="UP000002384">
    <property type="component" value="Chromosome"/>
</dbReference>
<evidence type="ECO:0000313" key="9">
    <source>
        <dbReference type="EMBL" id="ACK70554.1"/>
    </source>
</evidence>
<dbReference type="GO" id="GO:0004410">
    <property type="term" value="F:homocitrate synthase activity"/>
    <property type="evidence" value="ECO:0007669"/>
    <property type="project" value="UniProtKB-UniRule"/>
</dbReference>
<keyword evidence="7" id="KW-0535">Nitrogen fixation</keyword>
<dbReference type="STRING" id="65393.PCC7424_2127"/>
<dbReference type="Gene3D" id="1.10.238.260">
    <property type="match status" value="1"/>
</dbReference>